<feature type="coiled-coil region" evidence="1">
    <location>
        <begin position="23"/>
        <end position="50"/>
    </location>
</feature>
<evidence type="ECO:0000256" key="1">
    <source>
        <dbReference type="SAM" id="Coils"/>
    </source>
</evidence>
<keyword evidence="1" id="KW-0175">Coiled coil</keyword>
<gene>
    <name evidence="2" type="primary">gb12098</name>
    <name evidence="2" type="ORF">PR202_gb12098</name>
</gene>
<reference evidence="2" key="1">
    <citation type="journal article" date="2018" name="DNA Res.">
        <title>Multiple hybrid de novo genome assembly of finger millet, an orphan allotetraploid crop.</title>
        <authorList>
            <person name="Hatakeyama M."/>
            <person name="Aluri S."/>
            <person name="Balachadran M.T."/>
            <person name="Sivarajan S.R."/>
            <person name="Patrignani A."/>
            <person name="Gruter S."/>
            <person name="Poveda L."/>
            <person name="Shimizu-Inatsugi R."/>
            <person name="Baeten J."/>
            <person name="Francoijs K.J."/>
            <person name="Nataraja K.N."/>
            <person name="Reddy Y.A.N."/>
            <person name="Phadnis S."/>
            <person name="Ravikumar R.L."/>
            <person name="Schlapbach R."/>
            <person name="Sreeman S.M."/>
            <person name="Shimizu K.K."/>
        </authorList>
    </citation>
    <scope>NUCLEOTIDE SEQUENCE</scope>
</reference>
<accession>A0AAV5EQJ0</accession>
<name>A0AAV5EQJ0_ELECO</name>
<evidence type="ECO:0000313" key="2">
    <source>
        <dbReference type="EMBL" id="GJN24361.1"/>
    </source>
</evidence>
<organism evidence="2 3">
    <name type="scientific">Eleusine coracana subsp. coracana</name>
    <dbReference type="NCBI Taxonomy" id="191504"/>
    <lineage>
        <taxon>Eukaryota</taxon>
        <taxon>Viridiplantae</taxon>
        <taxon>Streptophyta</taxon>
        <taxon>Embryophyta</taxon>
        <taxon>Tracheophyta</taxon>
        <taxon>Spermatophyta</taxon>
        <taxon>Magnoliopsida</taxon>
        <taxon>Liliopsida</taxon>
        <taxon>Poales</taxon>
        <taxon>Poaceae</taxon>
        <taxon>PACMAD clade</taxon>
        <taxon>Chloridoideae</taxon>
        <taxon>Cynodonteae</taxon>
        <taxon>Eleusininae</taxon>
        <taxon>Eleusine</taxon>
    </lineage>
</organism>
<dbReference type="PANTHER" id="PTHR33377:SF31">
    <property type="entry name" value="RX N-TERMINAL DOMAIN-CONTAINING PROTEIN"/>
    <property type="match status" value="1"/>
</dbReference>
<keyword evidence="3" id="KW-1185">Reference proteome</keyword>
<reference evidence="2" key="2">
    <citation type="submission" date="2021-12" db="EMBL/GenBank/DDBJ databases">
        <title>Resequencing data analysis of finger millet.</title>
        <authorList>
            <person name="Hatakeyama M."/>
            <person name="Aluri S."/>
            <person name="Balachadran M.T."/>
            <person name="Sivarajan S.R."/>
            <person name="Poveda L."/>
            <person name="Shimizu-Inatsugi R."/>
            <person name="Schlapbach R."/>
            <person name="Sreeman S.M."/>
            <person name="Shimizu K.K."/>
        </authorList>
    </citation>
    <scope>NUCLEOTIDE SEQUENCE</scope>
</reference>
<dbReference type="EMBL" id="BQKI01000077">
    <property type="protein sequence ID" value="GJN24361.1"/>
    <property type="molecule type" value="Genomic_DNA"/>
</dbReference>
<evidence type="ECO:0008006" key="4">
    <source>
        <dbReference type="Google" id="ProtNLM"/>
    </source>
</evidence>
<dbReference type="AlphaFoldDB" id="A0AAV5EQJ0"/>
<proteinExistence type="predicted"/>
<dbReference type="Proteomes" id="UP001054889">
    <property type="component" value="Unassembled WGS sequence"/>
</dbReference>
<dbReference type="PANTHER" id="PTHR33377">
    <property type="entry name" value="OS10G0134700 PROTEIN-RELATED"/>
    <property type="match status" value="1"/>
</dbReference>
<evidence type="ECO:0000313" key="3">
    <source>
        <dbReference type="Proteomes" id="UP001054889"/>
    </source>
</evidence>
<sequence length="258" mass="29718">MADMVSSAVVQETVGQVLSGMVRKYEENEESNAKRNLERLEMAYIRLQAAIETSNKWQITDAPLLRWQRKLKRAAQECDIMLQKCKQRILEDEQKEQGQDSPHLQVALVYMPHGSLEDVLPVDTSSAVAEIHGKDKHWLHTDITFEELNETMLPKAKNYFHHNIEAAIYQKIWRPKHGAAFIQIKKAITEKPSARRTLQGSRKTELVQVQDEDLGFLVHIVVQFLSSWVAHAPTALRGLILNWVQKEMESQLQNQRCT</sequence>
<protein>
    <recommendedName>
        <fullName evidence="4">Rx N-terminal domain-containing protein</fullName>
    </recommendedName>
</protein>
<comment type="caution">
    <text evidence="2">The sequence shown here is derived from an EMBL/GenBank/DDBJ whole genome shotgun (WGS) entry which is preliminary data.</text>
</comment>